<keyword evidence="3" id="KW-0223">Dioxygenase</keyword>
<dbReference type="PANTHER" id="PTHR10869">
    <property type="entry name" value="PROLYL 4-HYDROXYLASE ALPHA SUBUNIT"/>
    <property type="match status" value="1"/>
</dbReference>
<dbReference type="GO" id="GO:0005506">
    <property type="term" value="F:iron ion binding"/>
    <property type="evidence" value="ECO:0007669"/>
    <property type="project" value="InterPro"/>
</dbReference>
<evidence type="ECO:0000313" key="8">
    <source>
        <dbReference type="Proteomes" id="UP001212841"/>
    </source>
</evidence>
<gene>
    <name evidence="7" type="ORF">HK097_000377</name>
</gene>
<keyword evidence="5" id="KW-0408">Iron</keyword>
<dbReference type="GO" id="GO:0031418">
    <property type="term" value="F:L-ascorbic acid binding"/>
    <property type="evidence" value="ECO:0007669"/>
    <property type="project" value="InterPro"/>
</dbReference>
<dbReference type="InterPro" id="IPR045054">
    <property type="entry name" value="P4HA-like"/>
</dbReference>
<proteinExistence type="predicted"/>
<dbReference type="InterPro" id="IPR006620">
    <property type="entry name" value="Pro_4_hyd_alph"/>
</dbReference>
<feature type="domain" description="Prolyl 4-hydroxylase alpha subunit" evidence="6">
    <location>
        <begin position="28"/>
        <end position="305"/>
    </location>
</feature>
<keyword evidence="2" id="KW-0479">Metal-binding</keyword>
<dbReference type="PANTHER" id="PTHR10869:SF241">
    <property type="entry name" value="FE2OG DIOXYGENASE DOMAIN-CONTAINING PROTEIN"/>
    <property type="match status" value="1"/>
</dbReference>
<comment type="cofactor">
    <cofactor evidence="1">
        <name>L-ascorbate</name>
        <dbReference type="ChEBI" id="CHEBI:38290"/>
    </cofactor>
</comment>
<dbReference type="AlphaFoldDB" id="A0AAD5SJS0"/>
<evidence type="ECO:0000313" key="7">
    <source>
        <dbReference type="EMBL" id="KAJ3054912.1"/>
    </source>
</evidence>
<protein>
    <recommendedName>
        <fullName evidence="6">Prolyl 4-hydroxylase alpha subunit domain-containing protein</fullName>
    </recommendedName>
</protein>
<evidence type="ECO:0000256" key="2">
    <source>
        <dbReference type="ARBA" id="ARBA00022723"/>
    </source>
</evidence>
<evidence type="ECO:0000256" key="5">
    <source>
        <dbReference type="ARBA" id="ARBA00023004"/>
    </source>
</evidence>
<dbReference type="Proteomes" id="UP001212841">
    <property type="component" value="Unassembled WGS sequence"/>
</dbReference>
<comment type="caution">
    <text evidence="7">The sequence shown here is derived from an EMBL/GenBank/DDBJ whole genome shotgun (WGS) entry which is preliminary data.</text>
</comment>
<dbReference type="GO" id="GO:0005783">
    <property type="term" value="C:endoplasmic reticulum"/>
    <property type="evidence" value="ECO:0007669"/>
    <property type="project" value="TreeGrafter"/>
</dbReference>
<sequence>MTPLHPVPPPIPTLINFATSPLPEYSSHYALVIDNLFTPEECACLLADAEREGGDWEEAQVNVGGGKQMTMSDYRNSERIMWDSEEKAGWIMERVRPYLGLGCGTGSPCFVNGGKGGGGGVVADGGHDGTSGGENGGEGKGGIEEWISESAKKGKTEWVVTRLNERLRFLRYGPGQYFKKHCDGAYTTPNNTQTSFITLHMYLTGPTPESPPTFPSHNSLANPTFFQKVSNAILQTSSPLSSTTSTTNAIRGGATRFWGVGLNHRSWMDVEPRVGRVLLFQHRGLVHSGEEVRGGVKVSVRTDLMYRKKEGV</sequence>
<evidence type="ECO:0000259" key="6">
    <source>
        <dbReference type="SMART" id="SM00702"/>
    </source>
</evidence>
<dbReference type="Gene3D" id="2.60.120.620">
    <property type="entry name" value="q2cbj1_9rhob like domain"/>
    <property type="match status" value="1"/>
</dbReference>
<dbReference type="EMBL" id="JADGJD010000106">
    <property type="protein sequence ID" value="KAJ3054912.1"/>
    <property type="molecule type" value="Genomic_DNA"/>
</dbReference>
<organism evidence="7 8">
    <name type="scientific">Rhizophlyctis rosea</name>
    <dbReference type="NCBI Taxonomy" id="64517"/>
    <lineage>
        <taxon>Eukaryota</taxon>
        <taxon>Fungi</taxon>
        <taxon>Fungi incertae sedis</taxon>
        <taxon>Chytridiomycota</taxon>
        <taxon>Chytridiomycota incertae sedis</taxon>
        <taxon>Chytridiomycetes</taxon>
        <taxon>Rhizophlyctidales</taxon>
        <taxon>Rhizophlyctidaceae</taxon>
        <taxon>Rhizophlyctis</taxon>
    </lineage>
</organism>
<accession>A0AAD5SJS0</accession>
<evidence type="ECO:0000256" key="4">
    <source>
        <dbReference type="ARBA" id="ARBA00023002"/>
    </source>
</evidence>
<evidence type="ECO:0000256" key="1">
    <source>
        <dbReference type="ARBA" id="ARBA00001961"/>
    </source>
</evidence>
<keyword evidence="8" id="KW-1185">Reference proteome</keyword>
<evidence type="ECO:0000256" key="3">
    <source>
        <dbReference type="ARBA" id="ARBA00022964"/>
    </source>
</evidence>
<dbReference type="SMART" id="SM00702">
    <property type="entry name" value="P4Hc"/>
    <property type="match status" value="1"/>
</dbReference>
<keyword evidence="4" id="KW-0560">Oxidoreductase</keyword>
<dbReference type="GO" id="GO:0004656">
    <property type="term" value="F:procollagen-proline 4-dioxygenase activity"/>
    <property type="evidence" value="ECO:0007669"/>
    <property type="project" value="TreeGrafter"/>
</dbReference>
<reference evidence="7" key="1">
    <citation type="submission" date="2020-05" db="EMBL/GenBank/DDBJ databases">
        <title>Phylogenomic resolution of chytrid fungi.</title>
        <authorList>
            <person name="Stajich J.E."/>
            <person name="Amses K."/>
            <person name="Simmons R."/>
            <person name="Seto K."/>
            <person name="Myers J."/>
            <person name="Bonds A."/>
            <person name="Quandt C.A."/>
            <person name="Barry K."/>
            <person name="Liu P."/>
            <person name="Grigoriev I."/>
            <person name="Longcore J.E."/>
            <person name="James T.Y."/>
        </authorList>
    </citation>
    <scope>NUCLEOTIDE SEQUENCE</scope>
    <source>
        <strain evidence="7">JEL0318</strain>
    </source>
</reference>
<name>A0AAD5SJS0_9FUNG</name>